<proteinExistence type="predicted"/>
<dbReference type="AlphaFoldDB" id="A0A0E9XRN6"/>
<dbReference type="EMBL" id="GBXM01003476">
    <property type="protein sequence ID" value="JAI05102.1"/>
    <property type="molecule type" value="Transcribed_RNA"/>
</dbReference>
<evidence type="ECO:0000313" key="1">
    <source>
        <dbReference type="EMBL" id="JAI05102.1"/>
    </source>
</evidence>
<reference evidence="1" key="2">
    <citation type="journal article" date="2015" name="Fish Shellfish Immunol.">
        <title>Early steps in the European eel (Anguilla anguilla)-Vibrio vulnificus interaction in the gills: Role of the RtxA13 toxin.</title>
        <authorList>
            <person name="Callol A."/>
            <person name="Pajuelo D."/>
            <person name="Ebbesson L."/>
            <person name="Teles M."/>
            <person name="MacKenzie S."/>
            <person name="Amaro C."/>
        </authorList>
    </citation>
    <scope>NUCLEOTIDE SEQUENCE</scope>
</reference>
<organism evidence="1">
    <name type="scientific">Anguilla anguilla</name>
    <name type="common">European freshwater eel</name>
    <name type="synonym">Muraena anguilla</name>
    <dbReference type="NCBI Taxonomy" id="7936"/>
    <lineage>
        <taxon>Eukaryota</taxon>
        <taxon>Metazoa</taxon>
        <taxon>Chordata</taxon>
        <taxon>Craniata</taxon>
        <taxon>Vertebrata</taxon>
        <taxon>Euteleostomi</taxon>
        <taxon>Actinopterygii</taxon>
        <taxon>Neopterygii</taxon>
        <taxon>Teleostei</taxon>
        <taxon>Anguilliformes</taxon>
        <taxon>Anguillidae</taxon>
        <taxon>Anguilla</taxon>
    </lineage>
</organism>
<dbReference type="PANTHER" id="PTHR33332">
    <property type="entry name" value="REVERSE TRANSCRIPTASE DOMAIN-CONTAINING PROTEIN"/>
    <property type="match status" value="1"/>
</dbReference>
<reference evidence="1" key="1">
    <citation type="submission" date="2014-11" db="EMBL/GenBank/DDBJ databases">
        <authorList>
            <person name="Amaro Gonzalez C."/>
        </authorList>
    </citation>
    <scope>NUCLEOTIDE SEQUENCE</scope>
</reference>
<name>A0A0E9XRN6_ANGAN</name>
<protein>
    <submittedName>
        <fullName evidence="1">Uncharacterized protein</fullName>
    </submittedName>
</protein>
<sequence length="102" mass="11434">MRLVSKMKTVGIRGCISEWIWNWLQGRTQRVAGGILSEHGAVRSGVPQRSVLGPLLFLIYINDLDRVKFADDTKLGGPANSLEATKVIQEDFNKIQKWKPGK</sequence>
<accession>A0A0E9XRN6</accession>